<dbReference type="AlphaFoldDB" id="A0A2S2D1F2"/>
<dbReference type="EMBL" id="CP029359">
    <property type="protein sequence ID" value="AWK90267.1"/>
    <property type="molecule type" value="Genomic_DNA"/>
</dbReference>
<dbReference type="PANTHER" id="PTHR33375:SF1">
    <property type="entry name" value="CHROMOSOME-PARTITIONING PROTEIN PARB-RELATED"/>
    <property type="match status" value="1"/>
</dbReference>
<accession>A0A2S2D1F2</accession>
<dbReference type="GO" id="GO:0003677">
    <property type="term" value="F:DNA binding"/>
    <property type="evidence" value="ECO:0007669"/>
    <property type="project" value="InterPro"/>
</dbReference>
<dbReference type="GO" id="GO:0007059">
    <property type="term" value="P:chromosome segregation"/>
    <property type="evidence" value="ECO:0007669"/>
    <property type="project" value="UniProtKB-KW"/>
</dbReference>
<proteinExistence type="inferred from homology"/>
<dbReference type="Gene3D" id="1.10.10.2830">
    <property type="match status" value="1"/>
</dbReference>
<comment type="similarity">
    <text evidence="1">Belongs to the ParB family.</text>
</comment>
<dbReference type="InterPro" id="IPR004437">
    <property type="entry name" value="ParB/RepB/Spo0J"/>
</dbReference>
<evidence type="ECO:0000313" key="4">
    <source>
        <dbReference type="EMBL" id="AWK90267.1"/>
    </source>
</evidence>
<dbReference type="Proteomes" id="UP000245629">
    <property type="component" value="Plasmid unnamed4"/>
</dbReference>
<evidence type="ECO:0000256" key="1">
    <source>
        <dbReference type="ARBA" id="ARBA00006295"/>
    </source>
</evidence>
<geneLocation type="plasmid" evidence="4 5">
    <name>unnamed4</name>
</geneLocation>
<dbReference type="SMART" id="SM00470">
    <property type="entry name" value="ParB"/>
    <property type="match status" value="1"/>
</dbReference>
<dbReference type="GO" id="GO:0005694">
    <property type="term" value="C:chromosome"/>
    <property type="evidence" value="ECO:0007669"/>
    <property type="project" value="TreeGrafter"/>
</dbReference>
<feature type="domain" description="ParB-like N-terminal" evidence="3">
    <location>
        <begin position="48"/>
        <end position="135"/>
    </location>
</feature>
<dbReference type="SUPFAM" id="SSF109709">
    <property type="entry name" value="KorB DNA-binding domain-like"/>
    <property type="match status" value="1"/>
</dbReference>
<evidence type="ECO:0000259" key="3">
    <source>
        <dbReference type="SMART" id="SM00470"/>
    </source>
</evidence>
<protein>
    <submittedName>
        <fullName evidence="4">Chromosome partitioning protein</fullName>
    </submittedName>
</protein>
<dbReference type="InterPro" id="IPR003115">
    <property type="entry name" value="ParB_N"/>
</dbReference>
<keyword evidence="4" id="KW-0614">Plasmid</keyword>
<dbReference type="OrthoDB" id="9802051at2"/>
<dbReference type="InterPro" id="IPR050336">
    <property type="entry name" value="Chromosome_partition/occlusion"/>
</dbReference>
<evidence type="ECO:0000313" key="5">
    <source>
        <dbReference type="Proteomes" id="UP000245629"/>
    </source>
</evidence>
<evidence type="ECO:0000256" key="2">
    <source>
        <dbReference type="ARBA" id="ARBA00022829"/>
    </source>
</evidence>
<dbReference type="Gene3D" id="3.90.1530.30">
    <property type="match status" value="1"/>
</dbReference>
<dbReference type="SUPFAM" id="SSF110849">
    <property type="entry name" value="ParB/Sulfiredoxin"/>
    <property type="match status" value="1"/>
</dbReference>
<dbReference type="InterPro" id="IPR036086">
    <property type="entry name" value="ParB/Sulfiredoxin_sf"/>
</dbReference>
<dbReference type="PANTHER" id="PTHR33375">
    <property type="entry name" value="CHROMOSOME-PARTITIONING PROTEIN PARB-RELATED"/>
    <property type="match status" value="1"/>
</dbReference>
<dbReference type="InterPro" id="IPR041468">
    <property type="entry name" value="HTH_ParB/Spo0J"/>
</dbReference>
<sequence length="289" mass="32011">MAKLQRKTATFLGSLAESDAGAAVRAGGAELIDDGHPVAVSPDMPRLVEIDLDRIEPNPDQPRTVFREEEIRSLAESIERVGLQQPVVVRQQGRGFLLMAGERRLRAHQMLGRRTIFALISRKGEPDEVALIENIQRVDLDAVDLARGLQRLIDRHGYTHQEVAAVLRLSDTEVSRRLKILALPASILAEYQASPDAVSRSVLSEIAYAEGEAEQRRLWELAKQGLPSSALRAERPKQRAADPYTILGNGLKRIGREIAAMRAVSDAMATEHKDRLRSLRAEIDSLLAE</sequence>
<dbReference type="RefSeq" id="WP_109334409.1">
    <property type="nucleotide sequence ID" value="NZ_CP029359.1"/>
</dbReference>
<keyword evidence="2" id="KW-0159">Chromosome partition</keyword>
<dbReference type="Pfam" id="PF17762">
    <property type="entry name" value="HTH_ParB"/>
    <property type="match status" value="1"/>
</dbReference>
<name>A0A2S2D1F2_9PROT</name>
<dbReference type="KEGG" id="azz:DEW08_30115"/>
<organism evidence="4 5">
    <name type="scientific">Azospirillum thermophilum</name>
    <dbReference type="NCBI Taxonomy" id="2202148"/>
    <lineage>
        <taxon>Bacteria</taxon>
        <taxon>Pseudomonadati</taxon>
        <taxon>Pseudomonadota</taxon>
        <taxon>Alphaproteobacteria</taxon>
        <taxon>Rhodospirillales</taxon>
        <taxon>Azospirillaceae</taxon>
        <taxon>Azospirillum</taxon>
    </lineage>
</organism>
<dbReference type="Pfam" id="PF02195">
    <property type="entry name" value="ParB_N"/>
    <property type="match status" value="1"/>
</dbReference>
<gene>
    <name evidence="4" type="ORF">DEW08_30115</name>
</gene>
<reference evidence="5" key="1">
    <citation type="submission" date="2018-05" db="EMBL/GenBank/DDBJ databases">
        <title>Azospirillum thermophila sp. nov., a novel isolated from hot spring.</title>
        <authorList>
            <person name="Zhao Z."/>
        </authorList>
    </citation>
    <scope>NUCLEOTIDE SEQUENCE [LARGE SCALE GENOMIC DNA]</scope>
    <source>
        <strain evidence="5">CFH 70021</strain>
        <plasmid evidence="5">unnamed4</plasmid>
    </source>
</reference>
<keyword evidence="5" id="KW-1185">Reference proteome</keyword>
<dbReference type="NCBIfam" id="TIGR00180">
    <property type="entry name" value="parB_part"/>
    <property type="match status" value="1"/>
</dbReference>